<evidence type="ECO:0008006" key="3">
    <source>
        <dbReference type="Google" id="ProtNLM"/>
    </source>
</evidence>
<evidence type="ECO:0000313" key="1">
    <source>
        <dbReference type="EMBL" id="WMV20462.1"/>
    </source>
</evidence>
<sequence length="115" mass="12848">MGFGNTGIKWMRFCMTTVKFSVLINGSPSGFFSFEIGLKQGNPLSPFLFILAMGEGEQLKNLRVIFILFEAISELHVNWGKSFIYPVNEESEISPLANILGGKTGECLWELRVNP</sequence>
<dbReference type="InterPro" id="IPR052343">
    <property type="entry name" value="Retrotransposon-Effector_Assoc"/>
</dbReference>
<dbReference type="PANTHER" id="PTHR46890">
    <property type="entry name" value="NON-LTR RETROLELEMENT REVERSE TRANSCRIPTASE-LIKE PROTEIN-RELATED"/>
    <property type="match status" value="1"/>
</dbReference>
<evidence type="ECO:0000313" key="2">
    <source>
        <dbReference type="Proteomes" id="UP001234989"/>
    </source>
</evidence>
<dbReference type="EMBL" id="CP133614">
    <property type="protein sequence ID" value="WMV20462.1"/>
    <property type="molecule type" value="Genomic_DNA"/>
</dbReference>
<dbReference type="Proteomes" id="UP001234989">
    <property type="component" value="Chromosome 3"/>
</dbReference>
<reference evidence="1" key="1">
    <citation type="submission" date="2023-08" db="EMBL/GenBank/DDBJ databases">
        <title>A de novo genome assembly of Solanum verrucosum Schlechtendal, a Mexican diploid species geographically isolated from the other diploid A-genome species in potato relatives.</title>
        <authorList>
            <person name="Hosaka K."/>
        </authorList>
    </citation>
    <scope>NUCLEOTIDE SEQUENCE</scope>
    <source>
        <tissue evidence="1">Young leaves</tissue>
    </source>
</reference>
<dbReference type="AlphaFoldDB" id="A0AAF0QCN8"/>
<protein>
    <recommendedName>
        <fullName evidence="3">Reverse transcriptase domain-containing protein</fullName>
    </recommendedName>
</protein>
<dbReference type="PANTHER" id="PTHR46890:SF1">
    <property type="entry name" value="REVERSE TRANSCRIPTASE DOMAIN-CONTAINING PROTEIN"/>
    <property type="match status" value="1"/>
</dbReference>
<gene>
    <name evidence="1" type="ORF">MTR67_013847</name>
</gene>
<name>A0AAF0QCN8_SOLVR</name>
<keyword evidence="2" id="KW-1185">Reference proteome</keyword>
<proteinExistence type="predicted"/>
<organism evidence="1 2">
    <name type="scientific">Solanum verrucosum</name>
    <dbReference type="NCBI Taxonomy" id="315347"/>
    <lineage>
        <taxon>Eukaryota</taxon>
        <taxon>Viridiplantae</taxon>
        <taxon>Streptophyta</taxon>
        <taxon>Embryophyta</taxon>
        <taxon>Tracheophyta</taxon>
        <taxon>Spermatophyta</taxon>
        <taxon>Magnoliopsida</taxon>
        <taxon>eudicotyledons</taxon>
        <taxon>Gunneridae</taxon>
        <taxon>Pentapetalae</taxon>
        <taxon>asterids</taxon>
        <taxon>lamiids</taxon>
        <taxon>Solanales</taxon>
        <taxon>Solanaceae</taxon>
        <taxon>Solanoideae</taxon>
        <taxon>Solaneae</taxon>
        <taxon>Solanum</taxon>
    </lineage>
</organism>
<accession>A0AAF0QCN8</accession>